<dbReference type="InterPro" id="IPR029058">
    <property type="entry name" value="AB_hydrolase_fold"/>
</dbReference>
<evidence type="ECO:0000259" key="1">
    <source>
        <dbReference type="Pfam" id="PF12697"/>
    </source>
</evidence>
<dbReference type="SUPFAM" id="SSF53474">
    <property type="entry name" value="alpha/beta-Hydrolases"/>
    <property type="match status" value="1"/>
</dbReference>
<dbReference type="PANTHER" id="PTHR43194">
    <property type="entry name" value="HYDROLASE ALPHA/BETA FOLD FAMILY"/>
    <property type="match status" value="1"/>
</dbReference>
<evidence type="ECO:0000313" key="2">
    <source>
        <dbReference type="EMBL" id="KAH3686236.1"/>
    </source>
</evidence>
<dbReference type="AlphaFoldDB" id="A0A9P8TPB5"/>
<accession>A0A9P8TPB5</accession>
<dbReference type="EMBL" id="JAEUBG010001529">
    <property type="protein sequence ID" value="KAH3686236.1"/>
    <property type="molecule type" value="Genomic_DNA"/>
</dbReference>
<feature type="domain" description="AB hydrolase-1" evidence="1">
    <location>
        <begin position="57"/>
        <end position="324"/>
    </location>
</feature>
<dbReference type="Proteomes" id="UP000774326">
    <property type="component" value="Unassembled WGS sequence"/>
</dbReference>
<dbReference type="InterPro" id="IPR050228">
    <property type="entry name" value="Carboxylesterase_BioH"/>
</dbReference>
<dbReference type="Gene3D" id="3.40.50.1820">
    <property type="entry name" value="alpha/beta hydrolase"/>
    <property type="match status" value="1"/>
</dbReference>
<gene>
    <name evidence="2" type="ORF">WICPIJ_002793</name>
</gene>
<dbReference type="InterPro" id="IPR000073">
    <property type="entry name" value="AB_hydrolase_1"/>
</dbReference>
<dbReference type="Pfam" id="PF12697">
    <property type="entry name" value="Abhydrolase_6"/>
    <property type="match status" value="1"/>
</dbReference>
<sequence>MPNSKSYDKYTKVITADFPRFTVHSSIPTGASLSIVFDHYRLHRDKVNGKRTPLNLFFMSGTGMTKSIWMYYIKRLFQYSESNANELSWQLVNCVALDLVNHGDSAMENDGLLGWEIDWRDGSHDLIQVVKFLRLGGANVAVGHSMGGFQVLYSSVVAPKMFKFVVAIEPVTHRKISASSEDMAGFQKLMWSLDKAIRSEFKDEQDFQTYFKQFSFYKNFNEEIFQDFLNSEKLINKDGTIAVKTSKQQQLLCYFGGIRTFPLGLDIIKQITTPVVHIVGGKGKWNSESDVKEANDAMGDNLDFVVVPEGEHLLNCERPDDVLDIIKAKLSGYITPRSDVDEYGFIEMDSVKGSRDQFKGIFDFNYEMIVKEYFTPRSSKL</sequence>
<proteinExistence type="predicted"/>
<name>A0A9P8TPB5_WICPI</name>
<keyword evidence="3" id="KW-1185">Reference proteome</keyword>
<dbReference type="PANTHER" id="PTHR43194:SF2">
    <property type="entry name" value="PEROXISOMAL MEMBRANE PROTEIN LPX1"/>
    <property type="match status" value="1"/>
</dbReference>
<evidence type="ECO:0000313" key="3">
    <source>
        <dbReference type="Proteomes" id="UP000774326"/>
    </source>
</evidence>
<reference evidence="2" key="1">
    <citation type="journal article" date="2021" name="Open Biol.">
        <title>Shared evolutionary footprints suggest mitochondrial oxidative damage underlies multiple complex I losses in fungi.</title>
        <authorList>
            <person name="Schikora-Tamarit M.A."/>
            <person name="Marcet-Houben M."/>
            <person name="Nosek J."/>
            <person name="Gabaldon T."/>
        </authorList>
    </citation>
    <scope>NUCLEOTIDE SEQUENCE</scope>
    <source>
        <strain evidence="2">CBS2887</strain>
    </source>
</reference>
<reference evidence="2" key="2">
    <citation type="submission" date="2021-01" db="EMBL/GenBank/DDBJ databases">
        <authorList>
            <person name="Schikora-Tamarit M.A."/>
        </authorList>
    </citation>
    <scope>NUCLEOTIDE SEQUENCE</scope>
    <source>
        <strain evidence="2">CBS2887</strain>
    </source>
</reference>
<organism evidence="2 3">
    <name type="scientific">Wickerhamomyces pijperi</name>
    <name type="common">Yeast</name>
    <name type="synonym">Pichia pijperi</name>
    <dbReference type="NCBI Taxonomy" id="599730"/>
    <lineage>
        <taxon>Eukaryota</taxon>
        <taxon>Fungi</taxon>
        <taxon>Dikarya</taxon>
        <taxon>Ascomycota</taxon>
        <taxon>Saccharomycotina</taxon>
        <taxon>Saccharomycetes</taxon>
        <taxon>Phaffomycetales</taxon>
        <taxon>Wickerhamomycetaceae</taxon>
        <taxon>Wickerhamomyces</taxon>
    </lineage>
</organism>
<comment type="caution">
    <text evidence="2">The sequence shown here is derived from an EMBL/GenBank/DDBJ whole genome shotgun (WGS) entry which is preliminary data.</text>
</comment>
<protein>
    <recommendedName>
        <fullName evidence="1">AB hydrolase-1 domain-containing protein</fullName>
    </recommendedName>
</protein>
<dbReference type="OrthoDB" id="94039at2759"/>